<feature type="non-terminal residue" evidence="1">
    <location>
        <position position="1"/>
    </location>
</feature>
<organism evidence="1">
    <name type="scientific">Lepeophtheirus salmonis</name>
    <name type="common">Salmon louse</name>
    <name type="synonym">Caligus salmonis</name>
    <dbReference type="NCBI Taxonomy" id="72036"/>
    <lineage>
        <taxon>Eukaryota</taxon>
        <taxon>Metazoa</taxon>
        <taxon>Ecdysozoa</taxon>
        <taxon>Arthropoda</taxon>
        <taxon>Crustacea</taxon>
        <taxon>Multicrustacea</taxon>
        <taxon>Hexanauplia</taxon>
        <taxon>Copepoda</taxon>
        <taxon>Siphonostomatoida</taxon>
        <taxon>Caligidae</taxon>
        <taxon>Lepeophtheirus</taxon>
    </lineage>
</organism>
<name>A0A0K2VJW3_LEPSM</name>
<dbReference type="EMBL" id="HACA01033392">
    <property type="protein sequence ID" value="CDW50753.1"/>
    <property type="molecule type" value="Transcribed_RNA"/>
</dbReference>
<accession>A0A0K2VJW3</accession>
<proteinExistence type="predicted"/>
<evidence type="ECO:0000313" key="1">
    <source>
        <dbReference type="EMBL" id="CDW50753.1"/>
    </source>
</evidence>
<sequence>HLPCLNIPRSPLKSTVHPCKADRKIFLTYGTDSPNESAGLYFLEVGD</sequence>
<dbReference type="AlphaFoldDB" id="A0A0K2VJW3"/>
<protein>
    <submittedName>
        <fullName evidence="1">Uncharacterized protein</fullName>
    </submittedName>
</protein>
<reference evidence="1" key="1">
    <citation type="submission" date="2014-05" db="EMBL/GenBank/DDBJ databases">
        <authorList>
            <person name="Chronopoulou M."/>
        </authorList>
    </citation>
    <scope>NUCLEOTIDE SEQUENCE</scope>
    <source>
        <tissue evidence="1">Whole organism</tissue>
    </source>
</reference>